<dbReference type="GO" id="GO:0006430">
    <property type="term" value="P:lysyl-tRNA aminoacylation"/>
    <property type="evidence" value="ECO:0007669"/>
    <property type="project" value="InterPro"/>
</dbReference>
<dbReference type="InterPro" id="IPR002313">
    <property type="entry name" value="Lys-tRNA-ligase_II"/>
</dbReference>
<evidence type="ECO:0000256" key="1">
    <source>
        <dbReference type="ARBA" id="ARBA00013166"/>
    </source>
</evidence>
<comment type="catalytic activity">
    <reaction evidence="7 8">
        <text>tRNA(Lys) + L-lysine + ATP = L-lysyl-tRNA(Lys) + AMP + diphosphate</text>
        <dbReference type="Rhea" id="RHEA:20792"/>
        <dbReference type="Rhea" id="RHEA-COMP:9696"/>
        <dbReference type="Rhea" id="RHEA-COMP:9697"/>
        <dbReference type="ChEBI" id="CHEBI:30616"/>
        <dbReference type="ChEBI" id="CHEBI:32551"/>
        <dbReference type="ChEBI" id="CHEBI:33019"/>
        <dbReference type="ChEBI" id="CHEBI:78442"/>
        <dbReference type="ChEBI" id="CHEBI:78529"/>
        <dbReference type="ChEBI" id="CHEBI:456215"/>
        <dbReference type="EC" id="6.1.1.6"/>
    </reaction>
</comment>
<dbReference type="PROSITE" id="PS50862">
    <property type="entry name" value="AA_TRNA_LIGASE_II"/>
    <property type="match status" value="1"/>
</dbReference>
<evidence type="ECO:0000256" key="8">
    <source>
        <dbReference type="RuleBase" id="RU003748"/>
    </source>
</evidence>
<dbReference type="OrthoDB" id="21243at2759"/>
<dbReference type="InterPro" id="IPR004364">
    <property type="entry name" value="Aa-tRNA-synt_II"/>
</dbReference>
<evidence type="ECO:0000256" key="9">
    <source>
        <dbReference type="SAM" id="MobiDB-lite"/>
    </source>
</evidence>
<keyword evidence="12" id="KW-1185">Reference proteome</keyword>
<dbReference type="InterPro" id="IPR012340">
    <property type="entry name" value="NA-bd_OB-fold"/>
</dbReference>
<accession>A0A2R5GQI0</accession>
<dbReference type="InterPro" id="IPR004365">
    <property type="entry name" value="NA-bd_OB_tRNA"/>
</dbReference>
<evidence type="ECO:0000256" key="4">
    <source>
        <dbReference type="ARBA" id="ARBA00022840"/>
    </source>
</evidence>
<keyword evidence="4" id="KW-0067">ATP-binding</keyword>
<protein>
    <recommendedName>
        <fullName evidence="1 8">Lysine--tRNA ligase</fullName>
        <ecNumber evidence="1 8">6.1.1.6</ecNumber>
    </recommendedName>
    <alternativeName>
        <fullName evidence="6 8">Lysyl-tRNA synthetase</fullName>
    </alternativeName>
</protein>
<dbReference type="GO" id="GO:0000049">
    <property type="term" value="F:tRNA binding"/>
    <property type="evidence" value="ECO:0007669"/>
    <property type="project" value="TreeGrafter"/>
</dbReference>
<dbReference type="SUPFAM" id="SSF50249">
    <property type="entry name" value="Nucleic acid-binding proteins"/>
    <property type="match status" value="1"/>
</dbReference>
<feature type="domain" description="Aminoacyl-transfer RNA synthetases class-II family profile" evidence="10">
    <location>
        <begin position="150"/>
        <end position="517"/>
    </location>
</feature>
<keyword evidence="2 11" id="KW-0436">Ligase</keyword>
<dbReference type="Gene3D" id="2.40.50.140">
    <property type="entry name" value="Nucleic acid-binding proteins"/>
    <property type="match status" value="1"/>
</dbReference>
<evidence type="ECO:0000256" key="7">
    <source>
        <dbReference type="ARBA" id="ARBA00048573"/>
    </source>
</evidence>
<dbReference type="Pfam" id="PF01336">
    <property type="entry name" value="tRNA_anti-codon"/>
    <property type="match status" value="1"/>
</dbReference>
<evidence type="ECO:0000256" key="5">
    <source>
        <dbReference type="ARBA" id="ARBA00023146"/>
    </source>
</evidence>
<dbReference type="GO" id="GO:0005524">
    <property type="term" value="F:ATP binding"/>
    <property type="evidence" value="ECO:0007669"/>
    <property type="project" value="UniProtKB-KW"/>
</dbReference>
<keyword evidence="3" id="KW-0547">Nucleotide-binding</keyword>
<feature type="region of interest" description="Disordered" evidence="9">
    <location>
        <begin position="439"/>
        <end position="468"/>
    </location>
</feature>
<dbReference type="PRINTS" id="PR00982">
    <property type="entry name" value="TRNASYNTHLYS"/>
</dbReference>
<evidence type="ECO:0000256" key="2">
    <source>
        <dbReference type="ARBA" id="ARBA00022598"/>
    </source>
</evidence>
<dbReference type="EC" id="6.1.1.6" evidence="1 8"/>
<evidence type="ECO:0000259" key="10">
    <source>
        <dbReference type="PROSITE" id="PS50862"/>
    </source>
</evidence>
<dbReference type="Gene3D" id="3.30.930.10">
    <property type="entry name" value="Bira Bifunctional Protein, Domain 2"/>
    <property type="match status" value="1"/>
</dbReference>
<sequence length="534" mass="58710">MSVAEYRKKFADIAHGSRLDEEDEVVLCGRVASAPREASKKLFFTHIQAQGQRVQVLSEVAFYEADKDAFASLHRSLRQGDAVAVRGFPGSSKKGELSIVPRAIKVLAPCLEDIPSGRGDGKFGLRDKGVRYRNRHLDLLANGQAVAAPFQVRAQVMRFLRDYFHQRNFLEVETPTLVPSAGGALARPFKTRAVALDNAEVSLRIAPELYLKQLVVGGIDRVFELGKVFRNEGVSAVHNPEFTTLELYQAFADYEDLMAMTEDLFANLDIQIGDDARAAAAIGEHLGGDGLGLSSEDLRGPFARLPVLEGLEDHYNLPRGSFPDVNDETQVQQVGDALLDLLRRDDAGLTDVQRSDSHSVASNCKLVDTLIGRHLEPKCHRPTFLCDHPIAMSPLAKAHPDRPGLSQRFELFVRGKEIVNAYTELNDPAEQLRRFQLQTQGRDALRPQDRPGSSSGTTTDDDDDDEDVMPVDAAYCKALEYGLPPTAGWGLGVDRLVMMLTGRSSIRDVIAFPMLAPTTLTSSENSTSSEDENP</sequence>
<dbReference type="InterPro" id="IPR018149">
    <property type="entry name" value="Lys-tRNA-synth_II_C"/>
</dbReference>
<dbReference type="InterPro" id="IPR044136">
    <property type="entry name" value="Lys-tRNA-ligase_II_N"/>
</dbReference>
<evidence type="ECO:0000313" key="12">
    <source>
        <dbReference type="Proteomes" id="UP000241890"/>
    </source>
</evidence>
<dbReference type="AlphaFoldDB" id="A0A2R5GQI0"/>
<dbReference type="PANTHER" id="PTHR42918">
    <property type="entry name" value="LYSYL-TRNA SYNTHETASE"/>
    <property type="match status" value="1"/>
</dbReference>
<dbReference type="PANTHER" id="PTHR42918:SF9">
    <property type="entry name" value="LYSINE--TRNA LIGASE"/>
    <property type="match status" value="1"/>
</dbReference>
<gene>
    <name evidence="11" type="ORF">FCC1311_093602</name>
</gene>
<comment type="caution">
    <text evidence="11">The sequence shown here is derived from an EMBL/GenBank/DDBJ whole genome shotgun (WGS) entry which is preliminary data.</text>
</comment>
<dbReference type="Proteomes" id="UP000241890">
    <property type="component" value="Unassembled WGS sequence"/>
</dbReference>
<dbReference type="InParanoid" id="A0A2R5GQI0"/>
<dbReference type="NCBIfam" id="TIGR00499">
    <property type="entry name" value="lysS_bact"/>
    <property type="match status" value="1"/>
</dbReference>
<dbReference type="CDD" id="cd04322">
    <property type="entry name" value="LysRS_N"/>
    <property type="match status" value="1"/>
</dbReference>
<dbReference type="SUPFAM" id="SSF55681">
    <property type="entry name" value="Class II aaRS and biotin synthetases"/>
    <property type="match status" value="1"/>
</dbReference>
<dbReference type="Pfam" id="PF00152">
    <property type="entry name" value="tRNA-synt_2"/>
    <property type="match status" value="1"/>
</dbReference>
<dbReference type="GO" id="GO:0005829">
    <property type="term" value="C:cytosol"/>
    <property type="evidence" value="ECO:0007669"/>
    <property type="project" value="TreeGrafter"/>
</dbReference>
<evidence type="ECO:0000313" key="11">
    <source>
        <dbReference type="EMBL" id="GBG33136.1"/>
    </source>
</evidence>
<name>A0A2R5GQI0_9STRA</name>
<evidence type="ECO:0000256" key="3">
    <source>
        <dbReference type="ARBA" id="ARBA00022741"/>
    </source>
</evidence>
<dbReference type="InterPro" id="IPR006195">
    <property type="entry name" value="aa-tRNA-synth_II"/>
</dbReference>
<organism evidence="11 12">
    <name type="scientific">Hondaea fermentalgiana</name>
    <dbReference type="NCBI Taxonomy" id="2315210"/>
    <lineage>
        <taxon>Eukaryota</taxon>
        <taxon>Sar</taxon>
        <taxon>Stramenopiles</taxon>
        <taxon>Bigyra</taxon>
        <taxon>Labyrinthulomycetes</taxon>
        <taxon>Thraustochytrida</taxon>
        <taxon>Thraustochytriidae</taxon>
        <taxon>Hondaea</taxon>
    </lineage>
</organism>
<dbReference type="EMBL" id="BEYU01000144">
    <property type="protein sequence ID" value="GBG33136.1"/>
    <property type="molecule type" value="Genomic_DNA"/>
</dbReference>
<evidence type="ECO:0000256" key="6">
    <source>
        <dbReference type="ARBA" id="ARBA00030563"/>
    </source>
</evidence>
<reference evidence="11 12" key="1">
    <citation type="submission" date="2017-12" db="EMBL/GenBank/DDBJ databases">
        <title>Sequencing, de novo assembly and annotation of complete genome of a new Thraustochytrid species, strain FCC1311.</title>
        <authorList>
            <person name="Sedici K."/>
            <person name="Godart F."/>
            <person name="Aiese Cigliano R."/>
            <person name="Sanseverino W."/>
            <person name="Barakat M."/>
            <person name="Ortet P."/>
            <person name="Marechal E."/>
            <person name="Cagnac O."/>
            <person name="Amato A."/>
        </authorList>
    </citation>
    <scope>NUCLEOTIDE SEQUENCE [LARGE SCALE GENOMIC DNA]</scope>
</reference>
<dbReference type="InterPro" id="IPR045864">
    <property type="entry name" value="aa-tRNA-synth_II/BPL/LPL"/>
</dbReference>
<feature type="compositionally biased region" description="Acidic residues" evidence="9">
    <location>
        <begin position="459"/>
        <end position="468"/>
    </location>
</feature>
<proteinExistence type="predicted"/>
<dbReference type="GO" id="GO:0004824">
    <property type="term" value="F:lysine-tRNA ligase activity"/>
    <property type="evidence" value="ECO:0007669"/>
    <property type="project" value="UniProtKB-EC"/>
</dbReference>
<keyword evidence="5" id="KW-0030">Aminoacyl-tRNA synthetase</keyword>